<name>A0ACD0WHG4_CLALS</name>
<dbReference type="EMBL" id="CP038485">
    <property type="protein sequence ID" value="QFZ26781.1"/>
    <property type="molecule type" value="Genomic_DNA"/>
</dbReference>
<accession>A0ACD0WHG4</accession>
<evidence type="ECO:0000313" key="1">
    <source>
        <dbReference type="EMBL" id="QFZ26781.1"/>
    </source>
</evidence>
<sequence length="320" mass="35849">MKCRTPLVLPVSMVPSAKKRYLAILSSGVFAHYSPSQLEALHSQLAAFLSNNADSLDLTDLFDLRHLHFMVSLLTNRDNEARACLDRLHDQFGNQKSQKLMVLRSMLYEATSSKRDAIAALGKDANDLQTSRRLTTLARRKDDGSPDPVEYVRALTHYLDLQPGDPVAWAELGDQYNLAGHYDKAVYCFQEVLMVQPLAYNMFYKVGLNQYLRLLQQDDRSDKKERLLAGMELLRGARDAFLRAVELSDSYSRAWVGVYVTCGHGLVARLGASAPLRANTAVAAFVAECGRLRAVSRARVMELEGMSPEEFKELETQKAT</sequence>
<organism evidence="1 2">
    <name type="scientific">Clavispora lusitaniae</name>
    <name type="common">Candida lusitaniae</name>
    <dbReference type="NCBI Taxonomy" id="36911"/>
    <lineage>
        <taxon>Eukaryota</taxon>
        <taxon>Fungi</taxon>
        <taxon>Dikarya</taxon>
        <taxon>Ascomycota</taxon>
        <taxon>Saccharomycotina</taxon>
        <taxon>Pichiomycetes</taxon>
        <taxon>Metschnikowiaceae</taxon>
        <taxon>Clavispora</taxon>
    </lineage>
</organism>
<evidence type="ECO:0000313" key="2">
    <source>
        <dbReference type="Proteomes" id="UP000326582"/>
    </source>
</evidence>
<keyword evidence="2" id="KW-1185">Reference proteome</keyword>
<dbReference type="Proteomes" id="UP000326582">
    <property type="component" value="Chromosome 2"/>
</dbReference>
<gene>
    <name evidence="1" type="ORF">EJF14_20699</name>
</gene>
<proteinExistence type="predicted"/>
<protein>
    <submittedName>
        <fullName evidence="1">ER membrane protein complex subunit</fullName>
    </submittedName>
</protein>
<reference evidence="2" key="1">
    <citation type="journal article" date="2019" name="MBio">
        <title>Comparative genomics for the elucidation of multidrug resistance (MDR) in Candida lusitaniae.</title>
        <authorList>
            <person name="Kannan A."/>
            <person name="Asner S.A."/>
            <person name="Trachsel E."/>
            <person name="Kelly S."/>
            <person name="Parker J."/>
            <person name="Sanglard D."/>
        </authorList>
    </citation>
    <scope>NUCLEOTIDE SEQUENCE [LARGE SCALE GENOMIC DNA]</scope>
    <source>
        <strain evidence="2">P1</strain>
    </source>
</reference>